<evidence type="ECO:0000256" key="2">
    <source>
        <dbReference type="ARBA" id="ARBA00022777"/>
    </source>
</evidence>
<dbReference type="InterPro" id="IPR052203">
    <property type="entry name" value="GHMP_Kinase-Related"/>
</dbReference>
<dbReference type="InterPro" id="IPR036554">
    <property type="entry name" value="GHMP_kinase_C_sf"/>
</dbReference>
<proteinExistence type="predicted"/>
<evidence type="ECO:0008006" key="5">
    <source>
        <dbReference type="Google" id="ProtNLM"/>
    </source>
</evidence>
<dbReference type="GO" id="GO:0050201">
    <property type="term" value="F:fucokinase activity"/>
    <property type="evidence" value="ECO:0007669"/>
    <property type="project" value="TreeGrafter"/>
</dbReference>
<dbReference type="Gene3D" id="3.30.230.120">
    <property type="match status" value="1"/>
</dbReference>
<protein>
    <recommendedName>
        <fullName evidence="5">GHMP kinase C-terminal domain-containing protein</fullName>
    </recommendedName>
</protein>
<dbReference type="Proteomes" id="UP000270094">
    <property type="component" value="Unassembled WGS sequence"/>
</dbReference>
<gene>
    <name evidence="3" type="ORF">SVUK_LOCUS5302</name>
</gene>
<dbReference type="AlphaFoldDB" id="A0A3P7IXB9"/>
<reference evidence="3 4" key="1">
    <citation type="submission" date="2018-11" db="EMBL/GenBank/DDBJ databases">
        <authorList>
            <consortium name="Pathogen Informatics"/>
        </authorList>
    </citation>
    <scope>NUCLEOTIDE SEQUENCE [LARGE SCALE GENOMIC DNA]</scope>
</reference>
<dbReference type="OrthoDB" id="271303at2759"/>
<keyword evidence="1" id="KW-0808">Transferase</keyword>
<evidence type="ECO:0000313" key="4">
    <source>
        <dbReference type="Proteomes" id="UP000270094"/>
    </source>
</evidence>
<organism evidence="3 4">
    <name type="scientific">Strongylus vulgaris</name>
    <name type="common">Blood worm</name>
    <dbReference type="NCBI Taxonomy" id="40348"/>
    <lineage>
        <taxon>Eukaryota</taxon>
        <taxon>Metazoa</taxon>
        <taxon>Ecdysozoa</taxon>
        <taxon>Nematoda</taxon>
        <taxon>Chromadorea</taxon>
        <taxon>Rhabditida</taxon>
        <taxon>Rhabditina</taxon>
        <taxon>Rhabditomorpha</taxon>
        <taxon>Strongyloidea</taxon>
        <taxon>Strongylidae</taxon>
        <taxon>Strongylus</taxon>
    </lineage>
</organism>
<dbReference type="EMBL" id="UYYB01015526">
    <property type="protein sequence ID" value="VDM70304.1"/>
    <property type="molecule type" value="Genomic_DNA"/>
</dbReference>
<dbReference type="PANTHER" id="PTHR32463:SF0">
    <property type="entry name" value="L-FUCOSE KINASE"/>
    <property type="match status" value="1"/>
</dbReference>
<sequence length="94" mass="10113">MPHDLIEIYYNAKKALATGCEPDIVASLISSLKCENLIETAWLAGAGGGGFLYVWLKANITIAQVQNHVTKHGSAEMTVHTITVDNSPIKAYPS</sequence>
<dbReference type="GO" id="GO:0042352">
    <property type="term" value="P:GDP-L-fucose salvage"/>
    <property type="evidence" value="ECO:0007669"/>
    <property type="project" value="TreeGrafter"/>
</dbReference>
<keyword evidence="4" id="KW-1185">Reference proteome</keyword>
<dbReference type="SUPFAM" id="SSF55060">
    <property type="entry name" value="GHMP Kinase, C-terminal domain"/>
    <property type="match status" value="1"/>
</dbReference>
<dbReference type="PANTHER" id="PTHR32463">
    <property type="entry name" value="L-FUCOSE KINASE"/>
    <property type="match status" value="1"/>
</dbReference>
<keyword evidence="2" id="KW-0418">Kinase</keyword>
<evidence type="ECO:0000256" key="1">
    <source>
        <dbReference type="ARBA" id="ARBA00022679"/>
    </source>
</evidence>
<evidence type="ECO:0000313" key="3">
    <source>
        <dbReference type="EMBL" id="VDM70304.1"/>
    </source>
</evidence>
<name>A0A3P7IXB9_STRVU</name>
<accession>A0A3P7IXB9</accession>